<evidence type="ECO:0000313" key="3">
    <source>
        <dbReference type="Proteomes" id="UP001187415"/>
    </source>
</evidence>
<accession>A0AA88M9Y4</accession>
<evidence type="ECO:0000313" key="2">
    <source>
        <dbReference type="EMBL" id="KAK2832891.1"/>
    </source>
</evidence>
<comment type="caution">
    <text evidence="2">The sequence shown here is derived from an EMBL/GenBank/DDBJ whole genome shotgun (WGS) entry which is preliminary data.</text>
</comment>
<feature type="region of interest" description="Disordered" evidence="1">
    <location>
        <begin position="79"/>
        <end position="98"/>
    </location>
</feature>
<dbReference type="Proteomes" id="UP001187415">
    <property type="component" value="Unassembled WGS sequence"/>
</dbReference>
<proteinExistence type="predicted"/>
<reference evidence="2" key="1">
    <citation type="submission" date="2023-07" db="EMBL/GenBank/DDBJ databases">
        <title>Chromosome-level Genome Assembly of Striped Snakehead (Channa striata).</title>
        <authorList>
            <person name="Liu H."/>
        </authorList>
    </citation>
    <scope>NUCLEOTIDE SEQUENCE</scope>
    <source>
        <strain evidence="2">Gz</strain>
        <tissue evidence="2">Muscle</tissue>
    </source>
</reference>
<name>A0AA88M9Y4_CHASR</name>
<organism evidence="2 3">
    <name type="scientific">Channa striata</name>
    <name type="common">Snakehead murrel</name>
    <name type="synonym">Ophicephalus striatus</name>
    <dbReference type="NCBI Taxonomy" id="64152"/>
    <lineage>
        <taxon>Eukaryota</taxon>
        <taxon>Metazoa</taxon>
        <taxon>Chordata</taxon>
        <taxon>Craniata</taxon>
        <taxon>Vertebrata</taxon>
        <taxon>Euteleostomi</taxon>
        <taxon>Actinopterygii</taxon>
        <taxon>Neopterygii</taxon>
        <taxon>Teleostei</taxon>
        <taxon>Neoteleostei</taxon>
        <taxon>Acanthomorphata</taxon>
        <taxon>Anabantaria</taxon>
        <taxon>Anabantiformes</taxon>
        <taxon>Channoidei</taxon>
        <taxon>Channidae</taxon>
        <taxon>Channa</taxon>
    </lineage>
</organism>
<dbReference type="AlphaFoldDB" id="A0AA88M9Y4"/>
<sequence>MPHDHPAAARLTYSQRLTGRAVLHKVRQSVLVRRQNGHKWHKRAPGDIKYDRAPRDALSWRCESKVAVCEAAEIGPIEGDTSLAGVTPKGPPPPMVGLDWLDLH</sequence>
<protein>
    <submittedName>
        <fullName evidence="2">Uncharacterized protein</fullName>
    </submittedName>
</protein>
<dbReference type="EMBL" id="JAUPFM010000013">
    <property type="protein sequence ID" value="KAK2832891.1"/>
    <property type="molecule type" value="Genomic_DNA"/>
</dbReference>
<keyword evidence="3" id="KW-1185">Reference proteome</keyword>
<evidence type="ECO:0000256" key="1">
    <source>
        <dbReference type="SAM" id="MobiDB-lite"/>
    </source>
</evidence>
<gene>
    <name evidence="2" type="ORF">Q5P01_016780</name>
</gene>